<evidence type="ECO:0000313" key="5">
    <source>
        <dbReference type="Proteomes" id="UP001165190"/>
    </source>
</evidence>
<keyword evidence="2" id="KW-0804">Transcription</keyword>
<dbReference type="Pfam" id="PF02536">
    <property type="entry name" value="mTERF"/>
    <property type="match status" value="2"/>
</dbReference>
<dbReference type="Proteomes" id="UP001165190">
    <property type="component" value="Unassembled WGS sequence"/>
</dbReference>
<keyword evidence="2" id="KW-0806">Transcription termination</keyword>
<dbReference type="AlphaFoldDB" id="A0A9W7JAP5"/>
<name>A0A9W7JAP5_HIBTR</name>
<dbReference type="InterPro" id="IPR003690">
    <property type="entry name" value="MTERF"/>
</dbReference>
<dbReference type="PANTHER" id="PTHR13068">
    <property type="entry name" value="CGI-12 PROTEIN-RELATED"/>
    <property type="match status" value="1"/>
</dbReference>
<comment type="caution">
    <text evidence="4">The sequence shown here is derived from an EMBL/GenBank/DDBJ whole genome shotgun (WGS) entry which is preliminary data.</text>
</comment>
<comment type="similarity">
    <text evidence="1">Belongs to the mTERF family.</text>
</comment>
<evidence type="ECO:0000256" key="3">
    <source>
        <dbReference type="ARBA" id="ARBA00022946"/>
    </source>
</evidence>
<keyword evidence="3" id="KW-0809">Transit peptide</keyword>
<keyword evidence="2" id="KW-0805">Transcription regulation</keyword>
<dbReference type="PANTHER" id="PTHR13068:SF166">
    <property type="entry name" value="TRANSCRIPTION TERMINATION FACTOR MTERF15, MITOCHONDRIAL-LIKE"/>
    <property type="match status" value="1"/>
</dbReference>
<evidence type="ECO:0008006" key="6">
    <source>
        <dbReference type="Google" id="ProtNLM"/>
    </source>
</evidence>
<dbReference type="Gene3D" id="1.25.70.10">
    <property type="entry name" value="Transcription termination factor 3, mitochondrial"/>
    <property type="match status" value="1"/>
</dbReference>
<dbReference type="InterPro" id="IPR038538">
    <property type="entry name" value="MTERF_sf"/>
</dbReference>
<accession>A0A9W7JAP5</accession>
<reference evidence="4" key="1">
    <citation type="submission" date="2023-05" db="EMBL/GenBank/DDBJ databases">
        <title>Genome and transcriptome analyses reveal genes involved in the formation of fine ridges on petal epidermal cells in Hibiscus trionum.</title>
        <authorList>
            <person name="Koshimizu S."/>
            <person name="Masuda S."/>
            <person name="Ishii T."/>
            <person name="Shirasu K."/>
            <person name="Hoshino A."/>
            <person name="Arita M."/>
        </authorList>
    </citation>
    <scope>NUCLEOTIDE SEQUENCE</scope>
    <source>
        <strain evidence="4">Hamamatsu line</strain>
    </source>
</reference>
<organism evidence="4 5">
    <name type="scientific">Hibiscus trionum</name>
    <name type="common">Flower of an hour</name>
    <dbReference type="NCBI Taxonomy" id="183268"/>
    <lineage>
        <taxon>Eukaryota</taxon>
        <taxon>Viridiplantae</taxon>
        <taxon>Streptophyta</taxon>
        <taxon>Embryophyta</taxon>
        <taxon>Tracheophyta</taxon>
        <taxon>Spermatophyta</taxon>
        <taxon>Magnoliopsida</taxon>
        <taxon>eudicotyledons</taxon>
        <taxon>Gunneridae</taxon>
        <taxon>Pentapetalae</taxon>
        <taxon>rosids</taxon>
        <taxon>malvids</taxon>
        <taxon>Malvales</taxon>
        <taxon>Malvaceae</taxon>
        <taxon>Malvoideae</taxon>
        <taxon>Hibiscus</taxon>
    </lineage>
</organism>
<gene>
    <name evidence="4" type="ORF">HRI_004664100</name>
</gene>
<evidence type="ECO:0000313" key="4">
    <source>
        <dbReference type="EMBL" id="GMJ09949.1"/>
    </source>
</evidence>
<sequence>MFYFIFRTSFLHGKQTIAAFQSFNLLHSIQHERPIIKPPPGLRFVSNISSKEQSFTVSYLINKCGFSPELASRASRYVHFETPEKPDSLIVFLENHGFSKTQIASLIKRQPKLLVSDTEKTLLPKLEFLYSIGFSRPELAKLLSNYPTLLKTSLENQIIPSFNSLRNLSQSDAKAITAVKRFTGILVYDMELHLYPNLNILRENGVSESNILMQLSRKPRTLMFNPVRMKEIVEEVKRMGFDSSTKKFLDVALALKAMTKSTLEKKFDVFRRWGLSDQEIHEAFQRHPSCMMVSEDKIMAIMDFLVNKMGYSSTLIAKQSSIFSRSLEKRIVPRALFAQELLSRGLVNNLRLSTLFDTSEKEFLSRGYDDV</sequence>
<keyword evidence="5" id="KW-1185">Reference proteome</keyword>
<dbReference type="OrthoDB" id="637682at2759"/>
<dbReference type="GO" id="GO:0003676">
    <property type="term" value="F:nucleic acid binding"/>
    <property type="evidence" value="ECO:0007669"/>
    <property type="project" value="InterPro"/>
</dbReference>
<dbReference type="SMART" id="SM00733">
    <property type="entry name" value="Mterf"/>
    <property type="match status" value="6"/>
</dbReference>
<dbReference type="EMBL" id="BSYR01000056">
    <property type="protein sequence ID" value="GMJ09949.1"/>
    <property type="molecule type" value="Genomic_DNA"/>
</dbReference>
<proteinExistence type="inferred from homology"/>
<dbReference type="GO" id="GO:0006353">
    <property type="term" value="P:DNA-templated transcription termination"/>
    <property type="evidence" value="ECO:0007669"/>
    <property type="project" value="UniProtKB-KW"/>
</dbReference>
<evidence type="ECO:0000256" key="2">
    <source>
        <dbReference type="ARBA" id="ARBA00022472"/>
    </source>
</evidence>
<dbReference type="FunFam" id="1.25.70.10:FF:000001">
    <property type="entry name" value="Mitochondrial transcription termination factor-like"/>
    <property type="match status" value="1"/>
</dbReference>
<protein>
    <recommendedName>
        <fullName evidence="6">Mitochondrial transcription termination factor</fullName>
    </recommendedName>
</protein>
<evidence type="ECO:0000256" key="1">
    <source>
        <dbReference type="ARBA" id="ARBA00007692"/>
    </source>
</evidence>